<dbReference type="Pfam" id="PF00410">
    <property type="entry name" value="Ribosomal_S8"/>
    <property type="match status" value="1"/>
</dbReference>
<protein>
    <recommendedName>
        <fullName evidence="6 8">Small ribosomal subunit protein uS8</fullName>
    </recommendedName>
</protein>
<dbReference type="Proteomes" id="UP000469724">
    <property type="component" value="Unassembled WGS sequence"/>
</dbReference>
<dbReference type="SUPFAM" id="SSF56047">
    <property type="entry name" value="Ribosomal protein S8"/>
    <property type="match status" value="1"/>
</dbReference>
<dbReference type="GO" id="GO:0019843">
    <property type="term" value="F:rRNA binding"/>
    <property type="evidence" value="ECO:0007669"/>
    <property type="project" value="UniProtKB-UniRule"/>
</dbReference>
<evidence type="ECO:0000256" key="5">
    <source>
        <dbReference type="ARBA" id="ARBA00023274"/>
    </source>
</evidence>
<organism evidence="10 11">
    <name type="scientific">Desulfolutivibrio sulfodismutans</name>
    <dbReference type="NCBI Taxonomy" id="63561"/>
    <lineage>
        <taxon>Bacteria</taxon>
        <taxon>Pseudomonadati</taxon>
        <taxon>Thermodesulfobacteriota</taxon>
        <taxon>Desulfovibrionia</taxon>
        <taxon>Desulfovibrionales</taxon>
        <taxon>Desulfovibrionaceae</taxon>
        <taxon>Desulfolutivibrio</taxon>
    </lineage>
</organism>
<evidence type="ECO:0000256" key="2">
    <source>
        <dbReference type="ARBA" id="ARBA00022730"/>
    </source>
</evidence>
<keyword evidence="2 8" id="KW-0699">rRNA-binding</keyword>
<dbReference type="PANTHER" id="PTHR11758">
    <property type="entry name" value="40S RIBOSOMAL PROTEIN S15A"/>
    <property type="match status" value="1"/>
</dbReference>
<dbReference type="GO" id="GO:0006412">
    <property type="term" value="P:translation"/>
    <property type="evidence" value="ECO:0007669"/>
    <property type="project" value="UniProtKB-UniRule"/>
</dbReference>
<dbReference type="AlphaFoldDB" id="A0A7K3NPS0"/>
<proteinExistence type="inferred from homology"/>
<dbReference type="GO" id="GO:1990904">
    <property type="term" value="C:ribonucleoprotein complex"/>
    <property type="evidence" value="ECO:0007669"/>
    <property type="project" value="UniProtKB-KW"/>
</dbReference>
<name>A0A7K3NPS0_9BACT</name>
<dbReference type="InterPro" id="IPR000630">
    <property type="entry name" value="Ribosomal_uS8"/>
</dbReference>
<dbReference type="GO" id="GO:0005737">
    <property type="term" value="C:cytoplasm"/>
    <property type="evidence" value="ECO:0007669"/>
    <property type="project" value="UniProtKB-ARBA"/>
</dbReference>
<keyword evidence="3 8" id="KW-0694">RNA-binding</keyword>
<dbReference type="PROSITE" id="PS00053">
    <property type="entry name" value="RIBOSOMAL_S8"/>
    <property type="match status" value="1"/>
</dbReference>
<keyword evidence="11" id="KW-1185">Reference proteome</keyword>
<evidence type="ECO:0000256" key="4">
    <source>
        <dbReference type="ARBA" id="ARBA00022980"/>
    </source>
</evidence>
<evidence type="ECO:0000256" key="6">
    <source>
        <dbReference type="ARBA" id="ARBA00035258"/>
    </source>
</evidence>
<keyword evidence="5 8" id="KW-0687">Ribonucleoprotein</keyword>
<dbReference type="FunFam" id="3.30.1370.30:FF:000002">
    <property type="entry name" value="30S ribosomal protein S8"/>
    <property type="match status" value="1"/>
</dbReference>
<dbReference type="FunFam" id="3.30.1490.10:FF:000001">
    <property type="entry name" value="30S ribosomal protein S8"/>
    <property type="match status" value="1"/>
</dbReference>
<dbReference type="GO" id="GO:0003735">
    <property type="term" value="F:structural constituent of ribosome"/>
    <property type="evidence" value="ECO:0007669"/>
    <property type="project" value="InterPro"/>
</dbReference>
<dbReference type="Gene3D" id="3.30.1490.10">
    <property type="match status" value="1"/>
</dbReference>
<reference evidence="10 11" key="1">
    <citation type="submission" date="2020-02" db="EMBL/GenBank/DDBJ databases">
        <title>Comparative genomics of sulfur disproportionating microorganisms.</title>
        <authorList>
            <person name="Ward L.M."/>
            <person name="Bertran E."/>
            <person name="Johnston D.T."/>
        </authorList>
    </citation>
    <scope>NUCLEOTIDE SEQUENCE [LARGE SCALE GENOMIC DNA]</scope>
    <source>
        <strain evidence="10 11">DSM 3696</strain>
    </source>
</reference>
<comment type="similarity">
    <text evidence="1 8 9">Belongs to the universal ribosomal protein uS8 family.</text>
</comment>
<evidence type="ECO:0000256" key="1">
    <source>
        <dbReference type="ARBA" id="ARBA00006471"/>
    </source>
</evidence>
<comment type="subunit">
    <text evidence="7 8">Part of the 30S ribosomal subunit. Contacts proteins S5 and S12.</text>
</comment>
<dbReference type="RefSeq" id="WP_163303260.1">
    <property type="nucleotide sequence ID" value="NZ_JAAGRQ010000083.1"/>
</dbReference>
<evidence type="ECO:0000256" key="8">
    <source>
        <dbReference type="HAMAP-Rule" id="MF_01302"/>
    </source>
</evidence>
<dbReference type="HAMAP" id="MF_01302_B">
    <property type="entry name" value="Ribosomal_uS8_B"/>
    <property type="match status" value="1"/>
</dbReference>
<dbReference type="InterPro" id="IPR047863">
    <property type="entry name" value="Ribosomal_uS8_CS"/>
</dbReference>
<evidence type="ECO:0000256" key="3">
    <source>
        <dbReference type="ARBA" id="ARBA00022884"/>
    </source>
</evidence>
<dbReference type="EMBL" id="JAAGRQ010000083">
    <property type="protein sequence ID" value="NDY58184.1"/>
    <property type="molecule type" value="Genomic_DNA"/>
</dbReference>
<keyword evidence="4 8" id="KW-0689">Ribosomal protein</keyword>
<evidence type="ECO:0000256" key="7">
    <source>
        <dbReference type="ARBA" id="ARBA00046740"/>
    </source>
</evidence>
<dbReference type="Gene3D" id="3.30.1370.30">
    <property type="match status" value="1"/>
</dbReference>
<gene>
    <name evidence="8 10" type="primary">rpsH</name>
    <name evidence="10" type="ORF">G3N56_15720</name>
</gene>
<evidence type="ECO:0000256" key="9">
    <source>
        <dbReference type="RuleBase" id="RU003660"/>
    </source>
</evidence>
<evidence type="ECO:0000313" key="10">
    <source>
        <dbReference type="EMBL" id="NDY58184.1"/>
    </source>
</evidence>
<dbReference type="NCBIfam" id="NF001109">
    <property type="entry name" value="PRK00136.1"/>
    <property type="match status" value="1"/>
</dbReference>
<dbReference type="GO" id="GO:0005840">
    <property type="term" value="C:ribosome"/>
    <property type="evidence" value="ECO:0007669"/>
    <property type="project" value="UniProtKB-KW"/>
</dbReference>
<comment type="caution">
    <text evidence="10">The sequence shown here is derived from an EMBL/GenBank/DDBJ whole genome shotgun (WGS) entry which is preliminary data.</text>
</comment>
<comment type="function">
    <text evidence="8">One of the primary rRNA binding proteins, it binds directly to 16S rRNA central domain where it helps coordinate assembly of the platform of the 30S subunit.</text>
</comment>
<evidence type="ECO:0000313" key="11">
    <source>
        <dbReference type="Proteomes" id="UP000469724"/>
    </source>
</evidence>
<accession>A0A7K3NPS0</accession>
<dbReference type="InterPro" id="IPR035987">
    <property type="entry name" value="Ribosomal_uS8_sf"/>
</dbReference>
<sequence length="127" mass="13444">MSVVDPIADMLARIRNAHQALHAAVIMPASKMKASIATILKDEGYIADYAVEGLNLNITLKYSSGKPTIAGLKKISKPGRRVYVGAEGIPDVQNGLGISILSTSRGVLAAASAREQRVGGELLCEIW</sequence>